<dbReference type="Proteomes" id="UP000245870">
    <property type="component" value="Unassembled WGS sequence"/>
</dbReference>
<accession>A0A2U0U761</accession>
<evidence type="ECO:0000313" key="1">
    <source>
        <dbReference type="EMBL" id="PVX53495.1"/>
    </source>
</evidence>
<gene>
    <name evidence="1" type="ORF">C7379_1118</name>
</gene>
<dbReference type="EMBL" id="QENY01000011">
    <property type="protein sequence ID" value="PVX53495.1"/>
    <property type="molecule type" value="Genomic_DNA"/>
</dbReference>
<keyword evidence="2" id="KW-1185">Reference proteome</keyword>
<protein>
    <submittedName>
        <fullName evidence="1">IS66 Orf2 like protein</fullName>
    </submittedName>
</protein>
<evidence type="ECO:0000313" key="2">
    <source>
        <dbReference type="Proteomes" id="UP000245870"/>
    </source>
</evidence>
<comment type="caution">
    <text evidence="1">The sequence shown here is derived from an EMBL/GenBank/DDBJ whole genome shotgun (WGS) entry which is preliminary data.</text>
</comment>
<dbReference type="AlphaFoldDB" id="A0A2U0U761"/>
<dbReference type="PANTHER" id="PTHR36455:SF1">
    <property type="entry name" value="BLR8292 PROTEIN"/>
    <property type="match status" value="1"/>
</dbReference>
<dbReference type="Pfam" id="PF05717">
    <property type="entry name" value="TnpB_IS66"/>
    <property type="match status" value="1"/>
</dbReference>
<name>A0A2U0U761_9BACT</name>
<proteinExistence type="predicted"/>
<dbReference type="PANTHER" id="PTHR36455">
    <property type="match status" value="1"/>
</dbReference>
<organism evidence="1 2">
    <name type="scientific">Hallella colorans</name>
    <dbReference type="NCBI Taxonomy" id="1703337"/>
    <lineage>
        <taxon>Bacteria</taxon>
        <taxon>Pseudomonadati</taxon>
        <taxon>Bacteroidota</taxon>
        <taxon>Bacteroidia</taxon>
        <taxon>Bacteroidales</taxon>
        <taxon>Prevotellaceae</taxon>
        <taxon>Hallella</taxon>
    </lineage>
</organism>
<dbReference type="RefSeq" id="WP_116616586.1">
    <property type="nucleotide sequence ID" value="NZ_CAMYAR010000016.1"/>
</dbReference>
<sequence length="102" mass="12050">MFVLNETNVFRVCCTPVDMRQGILRLSQLVRSNDFNPSDGAVYVFYNRSRNRIKLLHWERCVFVVYHKQMAQGCLSPKIKRARTGFYELRWDELVLYIGSAN</sequence>
<dbReference type="NCBIfam" id="NF033819">
    <property type="entry name" value="IS66_TnpB"/>
    <property type="match status" value="1"/>
</dbReference>
<dbReference type="OrthoDB" id="4956084at2"/>
<dbReference type="InterPro" id="IPR008878">
    <property type="entry name" value="Transposase_IS66_Orf2"/>
</dbReference>
<reference evidence="1 2" key="1">
    <citation type="submission" date="2018-05" db="EMBL/GenBank/DDBJ databases">
        <title>Genomic Encyclopedia of Type Strains, Phase IV (KMG-IV): sequencing the most valuable type-strain genomes for metagenomic binning, comparative biology and taxonomic classification.</title>
        <authorList>
            <person name="Goeker M."/>
        </authorList>
    </citation>
    <scope>NUCLEOTIDE SEQUENCE [LARGE SCALE GENOMIC DNA]</scope>
    <source>
        <strain evidence="1 2">DSM 100333</strain>
    </source>
</reference>